<organism evidence="2 3">
    <name type="scientific">Aetokthonos hydrillicola Thurmond2011</name>
    <dbReference type="NCBI Taxonomy" id="2712845"/>
    <lineage>
        <taxon>Bacteria</taxon>
        <taxon>Bacillati</taxon>
        <taxon>Cyanobacteriota</taxon>
        <taxon>Cyanophyceae</taxon>
        <taxon>Nostocales</taxon>
        <taxon>Hapalosiphonaceae</taxon>
        <taxon>Aetokthonos</taxon>
    </lineage>
</organism>
<accession>A0AAP5IB91</accession>
<reference evidence="3" key="1">
    <citation type="journal article" date="2021" name="Science">
        <title>Hunting the eagle killer: A cyanobacterial neurotoxin causes vacuolar myelinopathy.</title>
        <authorList>
            <person name="Breinlinger S."/>
            <person name="Phillips T.J."/>
            <person name="Haram B.N."/>
            <person name="Mares J."/>
            <person name="Martinez Yerena J.A."/>
            <person name="Hrouzek P."/>
            <person name="Sobotka R."/>
            <person name="Henderson W.M."/>
            <person name="Schmieder P."/>
            <person name="Williams S.M."/>
            <person name="Lauderdale J.D."/>
            <person name="Wilde H.D."/>
            <person name="Gerrin W."/>
            <person name="Kust A."/>
            <person name="Washington J.W."/>
            <person name="Wagner C."/>
            <person name="Geier B."/>
            <person name="Liebeke M."/>
            <person name="Enke H."/>
            <person name="Niedermeyer T.H.J."/>
            <person name="Wilde S.B."/>
        </authorList>
    </citation>
    <scope>NUCLEOTIDE SEQUENCE [LARGE SCALE GENOMIC DNA]</scope>
    <source>
        <strain evidence="3">Thurmond2011</strain>
    </source>
</reference>
<evidence type="ECO:0000259" key="1">
    <source>
        <dbReference type="Pfam" id="PF03364"/>
    </source>
</evidence>
<dbReference type="AlphaFoldDB" id="A0AAP5IB91"/>
<dbReference type="Gene3D" id="3.30.530.20">
    <property type="match status" value="1"/>
</dbReference>
<comment type="caution">
    <text evidence="2">The sequence shown here is derived from an EMBL/GenBank/DDBJ whole genome shotgun (WGS) entry which is preliminary data.</text>
</comment>
<dbReference type="Proteomes" id="UP000667802">
    <property type="component" value="Unassembled WGS sequence"/>
</dbReference>
<dbReference type="InterPro" id="IPR023393">
    <property type="entry name" value="START-like_dom_sf"/>
</dbReference>
<dbReference type="EMBL" id="JAALHA020000017">
    <property type="protein sequence ID" value="MDR9898331.1"/>
    <property type="molecule type" value="Genomic_DNA"/>
</dbReference>
<feature type="domain" description="Coenzyme Q-binding protein COQ10 START" evidence="1">
    <location>
        <begin position="17"/>
        <end position="119"/>
    </location>
</feature>
<protein>
    <recommendedName>
        <fullName evidence="1">Coenzyme Q-binding protein COQ10 START domain-containing protein</fullName>
    </recommendedName>
</protein>
<proteinExistence type="predicted"/>
<gene>
    <name evidence="2" type="ORF">G7B40_027780</name>
</gene>
<dbReference type="RefSeq" id="WP_208349658.1">
    <property type="nucleotide sequence ID" value="NZ_JAALHA020000017.1"/>
</dbReference>
<keyword evidence="3" id="KW-1185">Reference proteome</keyword>
<sequence length="165" mass="19311">MIKKEGFESYCQANVIIERPTDVVYQAMVDMENWPKLLPHIKAVNVLYNDGRYQEFTMTVDSETEAGDLTVRSVRLCDRLNLQIDLFQADPPPFLKHHAGGWKFFPLNETKCEVALFHTWNLNHNLAEHIFQKGEKSYQEVFSGLMEKHVKDVMENWKQVLEIKP</sequence>
<dbReference type="SUPFAM" id="SSF55961">
    <property type="entry name" value="Bet v1-like"/>
    <property type="match status" value="1"/>
</dbReference>
<dbReference type="InterPro" id="IPR005031">
    <property type="entry name" value="COQ10_START"/>
</dbReference>
<evidence type="ECO:0000313" key="3">
    <source>
        <dbReference type="Proteomes" id="UP000667802"/>
    </source>
</evidence>
<dbReference type="Pfam" id="PF03364">
    <property type="entry name" value="Polyketide_cyc"/>
    <property type="match status" value="1"/>
</dbReference>
<evidence type="ECO:0000313" key="2">
    <source>
        <dbReference type="EMBL" id="MDR9898331.1"/>
    </source>
</evidence>
<name>A0AAP5IB91_9CYAN</name>